<keyword evidence="2" id="KW-1185">Reference proteome</keyword>
<gene>
    <name evidence="1" type="ORF">D3P05_14705</name>
</gene>
<dbReference type="Proteomes" id="UP000283587">
    <property type="component" value="Unassembled WGS sequence"/>
</dbReference>
<dbReference type="EMBL" id="QZEW01000064">
    <property type="protein sequence ID" value="RJL09749.1"/>
    <property type="molecule type" value="Genomic_DNA"/>
</dbReference>
<dbReference type="RefSeq" id="WP_119898919.1">
    <property type="nucleotide sequence ID" value="NZ_QNRC01000017.1"/>
</dbReference>
<sequence>MPGPLLHLNATVMCAHAGRATPTLTSPRVTLSGQPVALAPGPWVIAGCALPPPPSGNGPCVTGSFTTAATRVASMGMPVLLLDSQGSCAPTGTPILPIAAQTRVTGM</sequence>
<dbReference type="AlphaFoldDB" id="A0A419A4Y0"/>
<protein>
    <recommendedName>
        <fullName evidence="3">DUF4280 domain-containing protein</fullName>
    </recommendedName>
</protein>
<evidence type="ECO:0008006" key="3">
    <source>
        <dbReference type="Google" id="ProtNLM"/>
    </source>
</evidence>
<name>A0A419A4Y0_9RHOB</name>
<reference evidence="2" key="1">
    <citation type="submission" date="2018-09" db="EMBL/GenBank/DDBJ databases">
        <title>Paracoccus onubensis nov. sp. a moderate halophilic bacterium isolated from Gruta de las Maravillas (Aracena, Spain).</title>
        <authorList>
            <person name="Jurado V."/>
            <person name="Gutierrez-Patricio S."/>
            <person name="Gonzalez-Pimentel J.L."/>
            <person name="Miller A.Z."/>
            <person name="Laiz L."/>
            <person name="Saiz-Jimenez C."/>
        </authorList>
    </citation>
    <scope>NUCLEOTIDE SEQUENCE [LARGE SCALE GENOMIC DNA]</scope>
    <source>
        <strain evidence="2">DSM 26381</strain>
    </source>
</reference>
<evidence type="ECO:0000313" key="2">
    <source>
        <dbReference type="Proteomes" id="UP000283587"/>
    </source>
</evidence>
<organism evidence="1 2">
    <name type="scientific">Paracoccus siganidrum</name>
    <dbReference type="NCBI Taxonomy" id="1276757"/>
    <lineage>
        <taxon>Bacteria</taxon>
        <taxon>Pseudomonadati</taxon>
        <taxon>Pseudomonadota</taxon>
        <taxon>Alphaproteobacteria</taxon>
        <taxon>Rhodobacterales</taxon>
        <taxon>Paracoccaceae</taxon>
        <taxon>Paracoccus</taxon>
    </lineage>
</organism>
<dbReference type="OrthoDB" id="675629at2"/>
<comment type="caution">
    <text evidence="1">The sequence shown here is derived from an EMBL/GenBank/DDBJ whole genome shotgun (WGS) entry which is preliminary data.</text>
</comment>
<accession>A0A419A4Y0</accession>
<proteinExistence type="predicted"/>
<evidence type="ECO:0000313" key="1">
    <source>
        <dbReference type="EMBL" id="RJL09749.1"/>
    </source>
</evidence>